<comment type="caution">
    <text evidence="10">The sequence shown here is derived from an EMBL/GenBank/DDBJ whole genome shotgun (WGS) entry which is preliminary data.</text>
</comment>
<dbReference type="GO" id="GO:0022857">
    <property type="term" value="F:transmembrane transporter activity"/>
    <property type="evidence" value="ECO:0007669"/>
    <property type="project" value="InterPro"/>
</dbReference>
<evidence type="ECO:0000256" key="6">
    <source>
        <dbReference type="ARBA" id="ARBA00022989"/>
    </source>
</evidence>
<feature type="transmembrane region" description="Helical" evidence="9">
    <location>
        <begin position="154"/>
        <end position="173"/>
    </location>
</feature>
<organism evidence="10 11">
    <name type="scientific">Legionella lansingensis</name>
    <dbReference type="NCBI Taxonomy" id="45067"/>
    <lineage>
        <taxon>Bacteria</taxon>
        <taxon>Pseudomonadati</taxon>
        <taxon>Pseudomonadota</taxon>
        <taxon>Gammaproteobacteria</taxon>
        <taxon>Legionellales</taxon>
        <taxon>Legionellaceae</taxon>
        <taxon>Legionella</taxon>
    </lineage>
</organism>
<gene>
    <name evidence="10" type="ORF">Llan_0287</name>
</gene>
<evidence type="ECO:0000313" key="10">
    <source>
        <dbReference type="EMBL" id="KTD24982.1"/>
    </source>
</evidence>
<evidence type="ECO:0000256" key="5">
    <source>
        <dbReference type="ARBA" id="ARBA00022692"/>
    </source>
</evidence>
<evidence type="ECO:0000256" key="2">
    <source>
        <dbReference type="ARBA" id="ARBA00008220"/>
    </source>
</evidence>
<dbReference type="Gene3D" id="1.20.1740.10">
    <property type="entry name" value="Amino acid/polyamine transporter I"/>
    <property type="match status" value="1"/>
</dbReference>
<protein>
    <recommendedName>
        <fullName evidence="3">Arginine/agmatine antiporter</fullName>
    </recommendedName>
</protein>
<dbReference type="Pfam" id="PF13520">
    <property type="entry name" value="AA_permease_2"/>
    <property type="match status" value="1"/>
</dbReference>
<evidence type="ECO:0000256" key="4">
    <source>
        <dbReference type="ARBA" id="ARBA00022475"/>
    </source>
</evidence>
<dbReference type="InterPro" id="IPR050367">
    <property type="entry name" value="APC_superfamily"/>
</dbReference>
<evidence type="ECO:0000256" key="3">
    <source>
        <dbReference type="ARBA" id="ARBA00021069"/>
    </source>
</evidence>
<keyword evidence="5 9" id="KW-0812">Transmembrane</keyword>
<name>A0A0W0VZ42_9GAMM</name>
<dbReference type="OrthoDB" id="3185104at2"/>
<keyword evidence="6 9" id="KW-1133">Transmembrane helix</keyword>
<feature type="transmembrane region" description="Helical" evidence="9">
    <location>
        <begin position="274"/>
        <end position="293"/>
    </location>
</feature>
<evidence type="ECO:0000256" key="1">
    <source>
        <dbReference type="ARBA" id="ARBA00004651"/>
    </source>
</evidence>
<comment type="subcellular location">
    <subcellularLocation>
        <location evidence="1">Cell membrane</location>
        <topology evidence="1">Multi-pass membrane protein</topology>
    </subcellularLocation>
</comment>
<feature type="transmembrane region" description="Helical" evidence="9">
    <location>
        <begin position="385"/>
        <end position="404"/>
    </location>
</feature>
<dbReference type="PATRIC" id="fig|45067.4.peg.302"/>
<sequence length="440" mass="47089">MKQPRVLGLPASTSLVIGNMVGAGIFLLPASLAAIGSISLLGWVVTALGSILLAIVFGKLSQRLPLVGGLYAYCHHELGSFAGYQVGIAYLLGNIIGDAATVVALLAYLTVFWPAINVDHRLAFFVGSGVIWCIALLNIIGVKEVKIVQVITTVVKLIPIVLVSIVGLFHVQIANLAEFNVSGQSNIAALANAAMLTFFAFAGLESATIPAENVKNPERTIYRATVLGTVITALIYILSTIAIMGMFSPGFLANNPAPFAEAGKLIFGELTNQIFALAAIIACICTIIGFLFITSQGAMATARDGLLPGFLAKLSRYQTPYWAIIVSALIMTIFLGMSYSKLLTSQFTLLVTLSNLCILVPYLYTSIAAMVAFQQFKEPSSRGNFISVMVMAILACIYVLFAIVGSGKDVIFYGIILLFILMPFYSFMAIHRDKSKSKNI</sequence>
<feature type="transmembrane region" description="Helical" evidence="9">
    <location>
        <begin position="88"/>
        <end position="116"/>
    </location>
</feature>
<feature type="transmembrane region" description="Helical" evidence="9">
    <location>
        <begin position="225"/>
        <end position="247"/>
    </location>
</feature>
<accession>A0A0W0VZ42</accession>
<dbReference type="InterPro" id="IPR002293">
    <property type="entry name" value="AA/rel_permease1"/>
</dbReference>
<feature type="transmembrane region" description="Helical" evidence="9">
    <location>
        <begin position="410"/>
        <end position="430"/>
    </location>
</feature>
<dbReference type="PIRSF" id="PIRSF006060">
    <property type="entry name" value="AA_transporter"/>
    <property type="match status" value="1"/>
</dbReference>
<feature type="transmembrane region" description="Helical" evidence="9">
    <location>
        <begin position="321"/>
        <end position="340"/>
    </location>
</feature>
<proteinExistence type="inferred from homology"/>
<dbReference type="EMBL" id="LNYI01000006">
    <property type="protein sequence ID" value="KTD24982.1"/>
    <property type="molecule type" value="Genomic_DNA"/>
</dbReference>
<evidence type="ECO:0000256" key="9">
    <source>
        <dbReference type="SAM" id="Phobius"/>
    </source>
</evidence>
<feature type="transmembrane region" description="Helical" evidence="9">
    <location>
        <begin position="34"/>
        <end position="57"/>
    </location>
</feature>
<comment type="function">
    <text evidence="8">Major component of the acid-resistance (AR) system allowing enteric pathogens to survive the acidic environment in the stomach. Exchanges extracellular arginine for its intracellular decarboxylation product agmatine (Agm) thereby expelling intracellular protons. Probably undergoes several conformational states in order to translocate the substrate across the membrane; keeps the substrate accessible to only 1 side of the membrane at a time by opening and closing 3 membrane-internal gates.</text>
</comment>
<dbReference type="STRING" id="45067.Llan_0287"/>
<dbReference type="PANTHER" id="PTHR42770:SF18">
    <property type="entry name" value="ARGININE_AGMATINE ANTIPORTER"/>
    <property type="match status" value="1"/>
</dbReference>
<dbReference type="AlphaFoldDB" id="A0A0W0VZ42"/>
<dbReference type="GO" id="GO:0005886">
    <property type="term" value="C:plasma membrane"/>
    <property type="evidence" value="ECO:0007669"/>
    <property type="project" value="UniProtKB-SubCell"/>
</dbReference>
<comment type="similarity">
    <text evidence="2">Belongs to the amino acid-polyamine-organocation (APC) superfamily. Basic amino acid/polyamine antiporter (APA) (TC 2.A.3.2) family.</text>
</comment>
<evidence type="ECO:0000256" key="8">
    <source>
        <dbReference type="ARBA" id="ARBA00045636"/>
    </source>
</evidence>
<evidence type="ECO:0000313" key="11">
    <source>
        <dbReference type="Proteomes" id="UP000054869"/>
    </source>
</evidence>
<feature type="transmembrane region" description="Helical" evidence="9">
    <location>
        <begin position="185"/>
        <end position="204"/>
    </location>
</feature>
<dbReference type="RefSeq" id="WP_028373934.1">
    <property type="nucleotide sequence ID" value="NZ_CAAAJD010000031.1"/>
</dbReference>
<keyword evidence="4" id="KW-1003">Cell membrane</keyword>
<feature type="transmembrane region" description="Helical" evidence="9">
    <location>
        <begin position="346"/>
        <end position="373"/>
    </location>
</feature>
<keyword evidence="7 9" id="KW-0472">Membrane</keyword>
<dbReference type="eggNOG" id="COG0531">
    <property type="taxonomic scope" value="Bacteria"/>
</dbReference>
<dbReference type="PANTHER" id="PTHR42770">
    <property type="entry name" value="AMINO ACID TRANSPORTER-RELATED"/>
    <property type="match status" value="1"/>
</dbReference>
<keyword evidence="11" id="KW-1185">Reference proteome</keyword>
<feature type="transmembrane region" description="Helical" evidence="9">
    <location>
        <begin position="122"/>
        <end position="142"/>
    </location>
</feature>
<feature type="transmembrane region" description="Helical" evidence="9">
    <location>
        <begin position="7"/>
        <end position="28"/>
    </location>
</feature>
<reference evidence="10 11" key="1">
    <citation type="submission" date="2015-11" db="EMBL/GenBank/DDBJ databases">
        <title>Genomic analysis of 38 Legionella species identifies large and diverse effector repertoires.</title>
        <authorList>
            <person name="Burstein D."/>
            <person name="Amaro F."/>
            <person name="Zusman T."/>
            <person name="Lifshitz Z."/>
            <person name="Cohen O."/>
            <person name="Gilbert J.A."/>
            <person name="Pupko T."/>
            <person name="Shuman H.A."/>
            <person name="Segal G."/>
        </authorList>
    </citation>
    <scope>NUCLEOTIDE SEQUENCE [LARGE SCALE GENOMIC DNA]</scope>
    <source>
        <strain evidence="10 11">ATCC 49751</strain>
    </source>
</reference>
<evidence type="ECO:0000256" key="7">
    <source>
        <dbReference type="ARBA" id="ARBA00023136"/>
    </source>
</evidence>
<dbReference type="Proteomes" id="UP000054869">
    <property type="component" value="Unassembled WGS sequence"/>
</dbReference>